<keyword evidence="2" id="KW-1185">Reference proteome</keyword>
<protein>
    <submittedName>
        <fullName evidence="1">Uncharacterized protein</fullName>
    </submittedName>
</protein>
<dbReference type="Proteomes" id="UP000784294">
    <property type="component" value="Unassembled WGS sequence"/>
</dbReference>
<evidence type="ECO:0000313" key="2">
    <source>
        <dbReference type="Proteomes" id="UP000784294"/>
    </source>
</evidence>
<gene>
    <name evidence="1" type="ORF">PXEA_LOCUS5540</name>
</gene>
<accession>A0A3S4ZU89</accession>
<organism evidence="1 2">
    <name type="scientific">Protopolystoma xenopodis</name>
    <dbReference type="NCBI Taxonomy" id="117903"/>
    <lineage>
        <taxon>Eukaryota</taxon>
        <taxon>Metazoa</taxon>
        <taxon>Spiralia</taxon>
        <taxon>Lophotrochozoa</taxon>
        <taxon>Platyhelminthes</taxon>
        <taxon>Monogenea</taxon>
        <taxon>Polyopisthocotylea</taxon>
        <taxon>Polystomatidea</taxon>
        <taxon>Polystomatidae</taxon>
        <taxon>Protopolystoma</taxon>
    </lineage>
</organism>
<evidence type="ECO:0000313" key="1">
    <source>
        <dbReference type="EMBL" id="VEL12100.1"/>
    </source>
</evidence>
<dbReference type="AlphaFoldDB" id="A0A3S4ZU89"/>
<proteinExistence type="predicted"/>
<name>A0A3S4ZU89_9PLAT</name>
<sequence length="133" mass="14750">MKRSLLLASSSSGSSSDLHSSLVPSSPSSFFGLLSYRAFNQTSTQFHYAFLGPLMSQSTLIVQSSESVLSYPFQLFQAASGIVVVVAWLFSSYPSPIQVISLLCRFASATSWPWQQTLLAVLKKNTWRHIYLF</sequence>
<reference evidence="1" key="1">
    <citation type="submission" date="2018-11" db="EMBL/GenBank/DDBJ databases">
        <authorList>
            <consortium name="Pathogen Informatics"/>
        </authorList>
    </citation>
    <scope>NUCLEOTIDE SEQUENCE</scope>
</reference>
<comment type="caution">
    <text evidence="1">The sequence shown here is derived from an EMBL/GenBank/DDBJ whole genome shotgun (WGS) entry which is preliminary data.</text>
</comment>
<dbReference type="EMBL" id="CAAALY010013766">
    <property type="protein sequence ID" value="VEL12100.1"/>
    <property type="molecule type" value="Genomic_DNA"/>
</dbReference>